<dbReference type="Proteomes" id="UP000186601">
    <property type="component" value="Unassembled WGS sequence"/>
</dbReference>
<accession>A0A2R6NDR9</accession>
<dbReference type="STRING" id="98765.A0A2R6NDR9"/>
<name>A0A2R6NDR9_9APHY</name>
<sequence length="80" mass="9288">MEKTDSRKSEEIVKDVVDPRDQYQDVYVHNASNDIYEDGSIDPVYQAKARLLNCAIQEIGMGKYQWYLFVVAGFGWFAYV</sequence>
<dbReference type="OrthoDB" id="2798542at2759"/>
<keyword evidence="2" id="KW-1185">Reference proteome</keyword>
<gene>
    <name evidence="1" type="ORF">PHLCEN_2v13670</name>
</gene>
<reference evidence="1 2" key="1">
    <citation type="submission" date="2018-02" db="EMBL/GenBank/DDBJ databases">
        <title>Genome sequence of the basidiomycete white-rot fungus Phlebia centrifuga.</title>
        <authorList>
            <person name="Granchi Z."/>
            <person name="Peng M."/>
            <person name="de Vries R.P."/>
            <person name="Hilden K."/>
            <person name="Makela M.R."/>
            <person name="Grigoriev I."/>
            <person name="Riley R."/>
        </authorList>
    </citation>
    <scope>NUCLEOTIDE SEQUENCE [LARGE SCALE GENOMIC DNA]</scope>
    <source>
        <strain evidence="1 2">FBCC195</strain>
    </source>
</reference>
<comment type="caution">
    <text evidence="1">The sequence shown here is derived from an EMBL/GenBank/DDBJ whole genome shotgun (WGS) entry which is preliminary data.</text>
</comment>
<organism evidence="1 2">
    <name type="scientific">Hermanssonia centrifuga</name>
    <dbReference type="NCBI Taxonomy" id="98765"/>
    <lineage>
        <taxon>Eukaryota</taxon>
        <taxon>Fungi</taxon>
        <taxon>Dikarya</taxon>
        <taxon>Basidiomycota</taxon>
        <taxon>Agaricomycotina</taxon>
        <taxon>Agaricomycetes</taxon>
        <taxon>Polyporales</taxon>
        <taxon>Meruliaceae</taxon>
        <taxon>Hermanssonia</taxon>
    </lineage>
</organism>
<dbReference type="AlphaFoldDB" id="A0A2R6NDR9"/>
<protein>
    <submittedName>
        <fullName evidence="1">Uncharacterized protein</fullName>
    </submittedName>
</protein>
<evidence type="ECO:0000313" key="2">
    <source>
        <dbReference type="Proteomes" id="UP000186601"/>
    </source>
</evidence>
<proteinExistence type="predicted"/>
<evidence type="ECO:0000313" key="1">
    <source>
        <dbReference type="EMBL" id="PSR70419.1"/>
    </source>
</evidence>
<dbReference type="EMBL" id="MLYV02001351">
    <property type="protein sequence ID" value="PSR70419.1"/>
    <property type="molecule type" value="Genomic_DNA"/>
</dbReference>